<evidence type="ECO:0000313" key="1">
    <source>
        <dbReference type="EMBL" id="CAB4625590.1"/>
    </source>
</evidence>
<dbReference type="SUPFAM" id="SSF53254">
    <property type="entry name" value="Phosphoglycerate mutase-like"/>
    <property type="match status" value="1"/>
</dbReference>
<sequence>MELVIIRHAQPEWVKDGLSVDNPPLTDLGFRQAEAVAKEIANEHFDEVLVSPLLRTRQTATPILDVLGKPLVIEPWLEEIRNPIWHGTPQEKAEAAWSAEKSKASHERWSGVEGGEAVSDFVARINDGISGFLASRGIVRASSDLPVWETNDQFDDNRKIALICHAGTGSVSLCHMLGFPVTPWEWERLVIGHATINRISTLKLADGITFGLTQLSGNHHLEPGMRTY</sequence>
<gene>
    <name evidence="1" type="ORF">UFOPK2086_00003</name>
    <name evidence="2" type="ORF">UFOPK2295_00641</name>
</gene>
<protein>
    <submittedName>
        <fullName evidence="2">Unannotated protein</fullName>
    </submittedName>
</protein>
<accession>A0A6J6M2C0</accession>
<dbReference type="CDD" id="cd07067">
    <property type="entry name" value="HP_PGM_like"/>
    <property type="match status" value="1"/>
</dbReference>
<dbReference type="GO" id="GO:0016791">
    <property type="term" value="F:phosphatase activity"/>
    <property type="evidence" value="ECO:0007669"/>
    <property type="project" value="TreeGrafter"/>
</dbReference>
<dbReference type="PANTHER" id="PTHR48100:SF62">
    <property type="entry name" value="GLUCOSYL-3-PHOSPHOGLYCERATE PHOSPHATASE"/>
    <property type="match status" value="1"/>
</dbReference>
<dbReference type="InterPro" id="IPR050275">
    <property type="entry name" value="PGM_Phosphatase"/>
</dbReference>
<dbReference type="PANTHER" id="PTHR48100">
    <property type="entry name" value="BROAD-SPECIFICITY PHOSPHATASE YOR283W-RELATED"/>
    <property type="match status" value="1"/>
</dbReference>
<dbReference type="InterPro" id="IPR013078">
    <property type="entry name" value="His_Pase_superF_clade-1"/>
</dbReference>
<dbReference type="SMART" id="SM00855">
    <property type="entry name" value="PGAM"/>
    <property type="match status" value="1"/>
</dbReference>
<dbReference type="Gene3D" id="3.40.50.1240">
    <property type="entry name" value="Phosphoglycerate mutase-like"/>
    <property type="match status" value="1"/>
</dbReference>
<dbReference type="GO" id="GO:0005737">
    <property type="term" value="C:cytoplasm"/>
    <property type="evidence" value="ECO:0007669"/>
    <property type="project" value="TreeGrafter"/>
</dbReference>
<reference evidence="2" key="1">
    <citation type="submission" date="2020-05" db="EMBL/GenBank/DDBJ databases">
        <authorList>
            <person name="Chiriac C."/>
            <person name="Salcher M."/>
            <person name="Ghai R."/>
            <person name="Kavagutti S V."/>
        </authorList>
    </citation>
    <scope>NUCLEOTIDE SEQUENCE</scope>
</reference>
<dbReference type="EMBL" id="CAEZVQ010000001">
    <property type="protein sequence ID" value="CAB4625590.1"/>
    <property type="molecule type" value="Genomic_DNA"/>
</dbReference>
<dbReference type="EMBL" id="CAEZWV010000009">
    <property type="protein sequence ID" value="CAB4668387.1"/>
    <property type="molecule type" value="Genomic_DNA"/>
</dbReference>
<evidence type="ECO:0000313" key="2">
    <source>
        <dbReference type="EMBL" id="CAB4668387.1"/>
    </source>
</evidence>
<organism evidence="2">
    <name type="scientific">freshwater metagenome</name>
    <dbReference type="NCBI Taxonomy" id="449393"/>
    <lineage>
        <taxon>unclassified sequences</taxon>
        <taxon>metagenomes</taxon>
        <taxon>ecological metagenomes</taxon>
    </lineage>
</organism>
<name>A0A6J6M2C0_9ZZZZ</name>
<dbReference type="AlphaFoldDB" id="A0A6J6M2C0"/>
<dbReference type="Pfam" id="PF00300">
    <property type="entry name" value="His_Phos_1"/>
    <property type="match status" value="1"/>
</dbReference>
<proteinExistence type="predicted"/>
<dbReference type="InterPro" id="IPR029033">
    <property type="entry name" value="His_PPase_superfam"/>
</dbReference>